<protein>
    <submittedName>
        <fullName evidence="6">LysR family transcriptional regulator</fullName>
    </submittedName>
</protein>
<evidence type="ECO:0000313" key="6">
    <source>
        <dbReference type="EMBL" id="OOF33170.1"/>
    </source>
</evidence>
<dbReference type="EMBL" id="MUFR01000037">
    <property type="protein sequence ID" value="OOF33170.1"/>
    <property type="molecule type" value="Genomic_DNA"/>
</dbReference>
<evidence type="ECO:0000256" key="3">
    <source>
        <dbReference type="ARBA" id="ARBA00023125"/>
    </source>
</evidence>
<dbReference type="PANTHER" id="PTHR30537">
    <property type="entry name" value="HTH-TYPE TRANSCRIPTIONAL REGULATOR"/>
    <property type="match status" value="1"/>
</dbReference>
<dbReference type="Pfam" id="PF00126">
    <property type="entry name" value="HTH_1"/>
    <property type="match status" value="1"/>
</dbReference>
<dbReference type="PANTHER" id="PTHR30537:SF5">
    <property type="entry name" value="HTH-TYPE TRANSCRIPTIONAL ACTIVATOR TTDR-RELATED"/>
    <property type="match status" value="1"/>
</dbReference>
<dbReference type="InterPro" id="IPR005119">
    <property type="entry name" value="LysR_subst-bd"/>
</dbReference>
<dbReference type="InterPro" id="IPR000847">
    <property type="entry name" value="LysR_HTH_N"/>
</dbReference>
<dbReference type="InterPro" id="IPR036390">
    <property type="entry name" value="WH_DNA-bd_sf"/>
</dbReference>
<evidence type="ECO:0000256" key="1">
    <source>
        <dbReference type="ARBA" id="ARBA00009437"/>
    </source>
</evidence>
<keyword evidence="7" id="KW-1185">Reference proteome</keyword>
<accession>A0ABX3KN90</accession>
<organism evidence="6 7">
    <name type="scientific">Salinivibrio costicola subsp. alcaliphilus</name>
    <dbReference type="NCBI Taxonomy" id="272773"/>
    <lineage>
        <taxon>Bacteria</taxon>
        <taxon>Pseudomonadati</taxon>
        <taxon>Pseudomonadota</taxon>
        <taxon>Gammaproteobacteria</taxon>
        <taxon>Vibrionales</taxon>
        <taxon>Vibrionaceae</taxon>
        <taxon>Salinivibrio</taxon>
    </lineage>
</organism>
<dbReference type="CDD" id="cd08422">
    <property type="entry name" value="PBP2_CrgA_like"/>
    <property type="match status" value="1"/>
</dbReference>
<dbReference type="Gene3D" id="3.40.190.290">
    <property type="match status" value="1"/>
</dbReference>
<keyword evidence="2" id="KW-0805">Transcription regulation</keyword>
<keyword evidence="3" id="KW-0238">DNA-binding</keyword>
<keyword evidence="4" id="KW-0804">Transcription</keyword>
<dbReference type="InterPro" id="IPR058163">
    <property type="entry name" value="LysR-type_TF_proteobact-type"/>
</dbReference>
<dbReference type="Gene3D" id="1.10.10.10">
    <property type="entry name" value="Winged helix-like DNA-binding domain superfamily/Winged helix DNA-binding domain"/>
    <property type="match status" value="1"/>
</dbReference>
<sequence>MKLNYSLDDLRYFCTVAQLGSFKAAAQQLSMPQSTLSRRIRQLEQDLALRLLNRDAHRISLTQTGHRYFERAASLFDELNAVSDELLSEKQHPKGKIRVSAPINAGKQFLRAVLFDFMRAYPEIQLDLSFSNTLVDIEGEGMDVVFRVGNPVVEDWIARPLTDIHFIVCASPGSDYGQLQSPKELVGKPVVLCHPMTVWQLEHDTTGDAYDYQATTGIRAEVDEIQMLTHAVQAGFGMGYIPDYSALPLIEQGALQRVLPSWRSQARTLFLLYRDREHVPLRVRLLVEFVLARFVG</sequence>
<evidence type="ECO:0000256" key="4">
    <source>
        <dbReference type="ARBA" id="ARBA00023163"/>
    </source>
</evidence>
<gene>
    <name evidence="6" type="ORF">BZJ21_12260</name>
</gene>
<dbReference type="PRINTS" id="PR00039">
    <property type="entry name" value="HTHLYSR"/>
</dbReference>
<dbReference type="Proteomes" id="UP000189431">
    <property type="component" value="Unassembled WGS sequence"/>
</dbReference>
<dbReference type="InterPro" id="IPR036388">
    <property type="entry name" value="WH-like_DNA-bd_sf"/>
</dbReference>
<dbReference type="SUPFAM" id="SSF53850">
    <property type="entry name" value="Periplasmic binding protein-like II"/>
    <property type="match status" value="1"/>
</dbReference>
<name>A0ABX3KN90_SALCS</name>
<reference evidence="7" key="1">
    <citation type="submission" date="2017-01" db="EMBL/GenBank/DDBJ databases">
        <title>Draft genome of the species Salinivibrio costicola subsp. alcaliphilus.</title>
        <authorList>
            <person name="Lopez-Hermoso C."/>
            <person name="De La Haba R."/>
            <person name="Sanchez-Porro C."/>
            <person name="Ventosa A."/>
        </authorList>
    </citation>
    <scope>NUCLEOTIDE SEQUENCE [LARGE SCALE GENOMIC DNA]</scope>
    <source>
        <strain evidence="7">CBH448</strain>
    </source>
</reference>
<feature type="domain" description="HTH lysR-type" evidence="5">
    <location>
        <begin position="1"/>
        <end position="62"/>
    </location>
</feature>
<proteinExistence type="inferred from homology"/>
<evidence type="ECO:0000256" key="2">
    <source>
        <dbReference type="ARBA" id="ARBA00023015"/>
    </source>
</evidence>
<comment type="caution">
    <text evidence="6">The sequence shown here is derived from an EMBL/GenBank/DDBJ whole genome shotgun (WGS) entry which is preliminary data.</text>
</comment>
<dbReference type="RefSeq" id="WP_077461120.1">
    <property type="nucleotide sequence ID" value="NZ_MUFR01000037.1"/>
</dbReference>
<evidence type="ECO:0000313" key="7">
    <source>
        <dbReference type="Proteomes" id="UP000189431"/>
    </source>
</evidence>
<dbReference type="PROSITE" id="PS50931">
    <property type="entry name" value="HTH_LYSR"/>
    <property type="match status" value="1"/>
</dbReference>
<comment type="similarity">
    <text evidence="1">Belongs to the LysR transcriptional regulatory family.</text>
</comment>
<dbReference type="Pfam" id="PF03466">
    <property type="entry name" value="LysR_substrate"/>
    <property type="match status" value="1"/>
</dbReference>
<dbReference type="SUPFAM" id="SSF46785">
    <property type="entry name" value="Winged helix' DNA-binding domain"/>
    <property type="match status" value="1"/>
</dbReference>
<evidence type="ECO:0000259" key="5">
    <source>
        <dbReference type="PROSITE" id="PS50931"/>
    </source>
</evidence>